<dbReference type="AlphaFoldDB" id="A0AAN8M7D0"/>
<dbReference type="PROSITE" id="PS50041">
    <property type="entry name" value="C_TYPE_LECTIN_2"/>
    <property type="match status" value="1"/>
</dbReference>
<dbReference type="InterPro" id="IPR016187">
    <property type="entry name" value="CTDL_fold"/>
</dbReference>
<accession>A0AAN8M7D0</accession>
<keyword evidence="3" id="KW-0812">Transmembrane</keyword>
<evidence type="ECO:0000313" key="5">
    <source>
        <dbReference type="EMBL" id="KAK6324479.1"/>
    </source>
</evidence>
<dbReference type="InterPro" id="IPR001304">
    <property type="entry name" value="C-type_lectin-like"/>
</dbReference>
<proteinExistence type="predicted"/>
<evidence type="ECO:0000313" key="6">
    <source>
        <dbReference type="Proteomes" id="UP001356427"/>
    </source>
</evidence>
<dbReference type="PANTHER" id="PTHR45710:SF26">
    <property type="entry name" value="RH26557P"/>
    <property type="match status" value="1"/>
</dbReference>
<reference evidence="5 6" key="1">
    <citation type="submission" date="2021-04" db="EMBL/GenBank/DDBJ databases">
        <authorList>
            <person name="De Guttry C."/>
            <person name="Zahm M."/>
            <person name="Klopp C."/>
            <person name="Cabau C."/>
            <person name="Louis A."/>
            <person name="Berthelot C."/>
            <person name="Parey E."/>
            <person name="Roest Crollius H."/>
            <person name="Montfort J."/>
            <person name="Robinson-Rechavi M."/>
            <person name="Bucao C."/>
            <person name="Bouchez O."/>
            <person name="Gislard M."/>
            <person name="Lluch J."/>
            <person name="Milhes M."/>
            <person name="Lampietro C."/>
            <person name="Lopez Roques C."/>
            <person name="Donnadieu C."/>
            <person name="Braasch I."/>
            <person name="Desvignes T."/>
            <person name="Postlethwait J."/>
            <person name="Bobe J."/>
            <person name="Wedekind C."/>
            <person name="Guiguen Y."/>
        </authorList>
    </citation>
    <scope>NUCLEOTIDE SEQUENCE [LARGE SCALE GENOMIC DNA]</scope>
    <source>
        <strain evidence="5">Cs_M1</strain>
        <tissue evidence="5">Blood</tissue>
    </source>
</reference>
<evidence type="ECO:0000256" key="3">
    <source>
        <dbReference type="SAM" id="Phobius"/>
    </source>
</evidence>
<evidence type="ECO:0000256" key="2">
    <source>
        <dbReference type="SAM" id="MobiDB-lite"/>
    </source>
</evidence>
<dbReference type="Pfam" id="PF00059">
    <property type="entry name" value="Lectin_C"/>
    <property type="match status" value="1"/>
</dbReference>
<dbReference type="SMART" id="SM00034">
    <property type="entry name" value="CLECT"/>
    <property type="match status" value="1"/>
</dbReference>
<dbReference type="Proteomes" id="UP001356427">
    <property type="component" value="Unassembled WGS sequence"/>
</dbReference>
<feature type="transmembrane region" description="Helical" evidence="3">
    <location>
        <begin position="48"/>
        <end position="67"/>
    </location>
</feature>
<dbReference type="GO" id="GO:0005886">
    <property type="term" value="C:plasma membrane"/>
    <property type="evidence" value="ECO:0007669"/>
    <property type="project" value="UniProtKB-SubCell"/>
</dbReference>
<keyword evidence="3" id="KW-1133">Transmembrane helix</keyword>
<dbReference type="EMBL" id="JAGTTL010000003">
    <property type="protein sequence ID" value="KAK6324479.1"/>
    <property type="molecule type" value="Genomic_DNA"/>
</dbReference>
<evidence type="ECO:0000259" key="4">
    <source>
        <dbReference type="PROSITE" id="PS50041"/>
    </source>
</evidence>
<dbReference type="InterPro" id="IPR016186">
    <property type="entry name" value="C-type_lectin-like/link_sf"/>
</dbReference>
<gene>
    <name evidence="5" type="ORF">J4Q44_G00038210</name>
</gene>
<dbReference type="InterPro" id="IPR050828">
    <property type="entry name" value="C-type_lectin/matrix_domain"/>
</dbReference>
<sequence>MMKEVKLENPIYSSINGPIWFTEGGRESLRARCNRINRSGSEYFRRHYILLLLVVVGWTVAIISLIAQKHNQIAQRQQSNDETCAAEREKIKSLKSENYSVLLNMILKQEGWKYINSSLYYISTETKSWDESRPYCQRRGLDLVIINSEEEQAFLLEVVSARKLDGVWIGLSRNDTKEMSTRKDISSSNKKVKRGAGSEGGQAEDCAKLRAYETPAVKELTDTLLT</sequence>
<organism evidence="5 6">
    <name type="scientific">Coregonus suidteri</name>
    <dbReference type="NCBI Taxonomy" id="861788"/>
    <lineage>
        <taxon>Eukaryota</taxon>
        <taxon>Metazoa</taxon>
        <taxon>Chordata</taxon>
        <taxon>Craniata</taxon>
        <taxon>Vertebrata</taxon>
        <taxon>Euteleostomi</taxon>
        <taxon>Actinopterygii</taxon>
        <taxon>Neopterygii</taxon>
        <taxon>Teleostei</taxon>
        <taxon>Protacanthopterygii</taxon>
        <taxon>Salmoniformes</taxon>
        <taxon>Salmonidae</taxon>
        <taxon>Coregoninae</taxon>
        <taxon>Coregonus</taxon>
    </lineage>
</organism>
<feature type="domain" description="C-type lectin" evidence="4">
    <location>
        <begin position="115"/>
        <end position="210"/>
    </location>
</feature>
<evidence type="ECO:0000256" key="1">
    <source>
        <dbReference type="ARBA" id="ARBA00004401"/>
    </source>
</evidence>
<keyword evidence="3" id="KW-0472">Membrane</keyword>
<comment type="caution">
    <text evidence="5">The sequence shown here is derived from an EMBL/GenBank/DDBJ whole genome shotgun (WGS) entry which is preliminary data.</text>
</comment>
<protein>
    <recommendedName>
        <fullName evidence="4">C-type lectin domain-containing protein</fullName>
    </recommendedName>
</protein>
<dbReference type="PANTHER" id="PTHR45710">
    <property type="entry name" value="C-TYPE LECTIN DOMAIN-CONTAINING PROTEIN 180"/>
    <property type="match status" value="1"/>
</dbReference>
<dbReference type="SUPFAM" id="SSF56436">
    <property type="entry name" value="C-type lectin-like"/>
    <property type="match status" value="1"/>
</dbReference>
<feature type="region of interest" description="Disordered" evidence="2">
    <location>
        <begin position="179"/>
        <end position="204"/>
    </location>
</feature>
<comment type="subcellular location">
    <subcellularLocation>
        <location evidence="1">Cell membrane</location>
        <topology evidence="1">Single-pass type II membrane protein</topology>
    </subcellularLocation>
</comment>
<keyword evidence="6" id="KW-1185">Reference proteome</keyword>
<dbReference type="Gene3D" id="3.10.100.10">
    <property type="entry name" value="Mannose-Binding Protein A, subunit A"/>
    <property type="match status" value="1"/>
</dbReference>
<name>A0AAN8M7D0_9TELE</name>